<dbReference type="EMBL" id="FOWQ01000003">
    <property type="protein sequence ID" value="SFP13212.1"/>
    <property type="molecule type" value="Genomic_DNA"/>
</dbReference>
<reference evidence="2" key="1">
    <citation type="submission" date="2016-10" db="EMBL/GenBank/DDBJ databases">
        <authorList>
            <person name="Varghese N."/>
            <person name="Submissions S."/>
        </authorList>
    </citation>
    <scope>NUCLEOTIDE SEQUENCE [LARGE SCALE GENOMIC DNA]</scope>
    <source>
        <strain evidence="2">DSM 44208</strain>
    </source>
</reference>
<name>A0A1I5MUF7_9ACTN</name>
<organism evidence="1 2">
    <name type="scientific">Geodermatophilus dictyosporus</name>
    <dbReference type="NCBI Taxonomy" id="1523247"/>
    <lineage>
        <taxon>Bacteria</taxon>
        <taxon>Bacillati</taxon>
        <taxon>Actinomycetota</taxon>
        <taxon>Actinomycetes</taxon>
        <taxon>Geodermatophilales</taxon>
        <taxon>Geodermatophilaceae</taxon>
        <taxon>Geodermatophilus</taxon>
    </lineage>
</organism>
<evidence type="ECO:0000313" key="2">
    <source>
        <dbReference type="Proteomes" id="UP000198857"/>
    </source>
</evidence>
<protein>
    <submittedName>
        <fullName evidence="1">Uncharacterized protein</fullName>
    </submittedName>
</protein>
<evidence type="ECO:0000313" key="1">
    <source>
        <dbReference type="EMBL" id="SFP13212.1"/>
    </source>
</evidence>
<keyword evidence="2" id="KW-1185">Reference proteome</keyword>
<dbReference type="AlphaFoldDB" id="A0A1I5MUF7"/>
<gene>
    <name evidence="1" type="ORF">SAMN05660464_2157</name>
</gene>
<proteinExistence type="predicted"/>
<accession>A0A1I5MUF7</accession>
<dbReference type="Proteomes" id="UP000198857">
    <property type="component" value="Unassembled WGS sequence"/>
</dbReference>
<sequence length="69" mass="7385">MSTGDGAVPVPASDSSACSGCGHTRRAHQHYRRGTDCSLCSCPRFHRSPRTVVEGVVGGLARRFRRSSP</sequence>